<organism evidence="1 2">
    <name type="scientific">Rhizopus delemar</name>
    <dbReference type="NCBI Taxonomy" id="936053"/>
    <lineage>
        <taxon>Eukaryota</taxon>
        <taxon>Fungi</taxon>
        <taxon>Fungi incertae sedis</taxon>
        <taxon>Mucoromycota</taxon>
        <taxon>Mucoromycotina</taxon>
        <taxon>Mucoromycetes</taxon>
        <taxon>Mucorales</taxon>
        <taxon>Mucorineae</taxon>
        <taxon>Rhizopodaceae</taxon>
        <taxon>Rhizopus</taxon>
    </lineage>
</organism>
<gene>
    <name evidence="1" type="ORF">G6F50_016872</name>
</gene>
<keyword evidence="2" id="KW-1185">Reference proteome</keyword>
<sequence length="152" mass="16930">MLEAPLLVQPDAAIVRRVDAANQHVHLIDARTLDQHAHHGLAQAHAAEPPGDVDRMLHRILECGPRAKRAVAGKRHQLARRVLDPHHGKAALLLGLEPALHRLARPRLVVVERRRVDDGVVEDGQYLVRMAFMRAVDKDGAIRRESFSGRGH</sequence>
<dbReference type="AlphaFoldDB" id="A0A9P6XS93"/>
<reference evidence="1 2" key="1">
    <citation type="journal article" date="2020" name="Microb. Genom.">
        <title>Genetic diversity of clinical and environmental Mucorales isolates obtained from an investigation of mucormycosis cases among solid organ transplant recipients.</title>
        <authorList>
            <person name="Nguyen M.H."/>
            <person name="Kaul D."/>
            <person name="Muto C."/>
            <person name="Cheng S.J."/>
            <person name="Richter R.A."/>
            <person name="Bruno V.M."/>
            <person name="Liu G."/>
            <person name="Beyhan S."/>
            <person name="Sundermann A.J."/>
            <person name="Mounaud S."/>
            <person name="Pasculle A.W."/>
            <person name="Nierman W.C."/>
            <person name="Driscoll E."/>
            <person name="Cumbie R."/>
            <person name="Clancy C.J."/>
            <person name="Dupont C.L."/>
        </authorList>
    </citation>
    <scope>NUCLEOTIDE SEQUENCE [LARGE SCALE GENOMIC DNA]</scope>
    <source>
        <strain evidence="1 2">GL24</strain>
    </source>
</reference>
<evidence type="ECO:0000313" key="2">
    <source>
        <dbReference type="Proteomes" id="UP000740926"/>
    </source>
</evidence>
<accession>A0A9P6XS93</accession>
<name>A0A9P6XS93_9FUNG</name>
<dbReference type="Proteomes" id="UP000740926">
    <property type="component" value="Unassembled WGS sequence"/>
</dbReference>
<proteinExistence type="predicted"/>
<comment type="caution">
    <text evidence="1">The sequence shown here is derived from an EMBL/GenBank/DDBJ whole genome shotgun (WGS) entry which is preliminary data.</text>
</comment>
<dbReference type="EMBL" id="JAANIU010011298">
    <property type="protein sequence ID" value="KAG1531138.1"/>
    <property type="molecule type" value="Genomic_DNA"/>
</dbReference>
<evidence type="ECO:0000313" key="1">
    <source>
        <dbReference type="EMBL" id="KAG1531138.1"/>
    </source>
</evidence>
<protein>
    <submittedName>
        <fullName evidence="1">Uncharacterized protein</fullName>
    </submittedName>
</protein>